<organism evidence="2 3">
    <name type="scientific">Microterricola viridarii</name>
    <dbReference type="NCBI Taxonomy" id="412690"/>
    <lineage>
        <taxon>Bacteria</taxon>
        <taxon>Bacillati</taxon>
        <taxon>Actinomycetota</taxon>
        <taxon>Actinomycetes</taxon>
        <taxon>Micrococcales</taxon>
        <taxon>Microbacteriaceae</taxon>
        <taxon>Microterricola</taxon>
    </lineage>
</organism>
<dbReference type="OrthoDB" id="9790815at2"/>
<name>A0A1H1NQ05_9MICO</name>
<protein>
    <submittedName>
        <fullName evidence="2">6-phosphogluconolactonase, cycloisomerase 2 family</fullName>
    </submittedName>
</protein>
<dbReference type="Proteomes" id="UP000181956">
    <property type="component" value="Chromosome I"/>
</dbReference>
<dbReference type="STRING" id="412690.SAMN04489834_0690"/>
<dbReference type="Gene3D" id="2.130.10.10">
    <property type="entry name" value="YVTN repeat-like/Quinoprotein amine dehydrogenase"/>
    <property type="match status" value="1"/>
</dbReference>
<keyword evidence="3" id="KW-1185">Reference proteome</keyword>
<comment type="similarity">
    <text evidence="1">Belongs to the cycloisomerase 2 family.</text>
</comment>
<dbReference type="GO" id="GO:0017057">
    <property type="term" value="F:6-phosphogluconolactonase activity"/>
    <property type="evidence" value="ECO:0007669"/>
    <property type="project" value="TreeGrafter"/>
</dbReference>
<dbReference type="PANTHER" id="PTHR30344">
    <property type="entry name" value="6-PHOSPHOGLUCONOLACTONASE-RELATED"/>
    <property type="match status" value="1"/>
</dbReference>
<dbReference type="SUPFAM" id="SSF51004">
    <property type="entry name" value="C-terminal (heme d1) domain of cytochrome cd1-nitrite reductase"/>
    <property type="match status" value="1"/>
</dbReference>
<accession>A0A1H1NQ05</accession>
<evidence type="ECO:0000256" key="1">
    <source>
        <dbReference type="ARBA" id="ARBA00005564"/>
    </source>
</evidence>
<dbReference type="GO" id="GO:0016853">
    <property type="term" value="F:isomerase activity"/>
    <property type="evidence" value="ECO:0007669"/>
    <property type="project" value="UniProtKB-KW"/>
</dbReference>
<dbReference type="Pfam" id="PF10282">
    <property type="entry name" value="Lactonase"/>
    <property type="match status" value="1"/>
</dbReference>
<sequence>MNATLLVGGYTGDSGAGVGIETVRARSAAGLEAVGTAVPADSPSYLARHPRLDVVYAACEQIAEVRAFTVRDGGQVLEPLGAAWGAGSLVCHVAVDPHGRWLVASSYGDGVVHLYTLDENGAITASFEGPAAIDRAAAAAGTPPRPSRAHAALALPDGRIATTDLGHDLLRIWSVVEGAGGLALALEQELALPAGSGPRLLDLHPNGCIYIITEYSIEILVVAPNPADDTYSLAGIFPILTDGEAPAEGDAGGHISIDADAARVYLTVRRRNTLHTFGIADDGRTPHPLAETASGGSWPRHHLQQGDQLHVTNQLSNIVTTFQLDADGIPRSVLGELATGSPSCLLPL</sequence>
<evidence type="ECO:0000313" key="2">
    <source>
        <dbReference type="EMBL" id="SDS00890.1"/>
    </source>
</evidence>
<dbReference type="PANTHER" id="PTHR30344:SF1">
    <property type="entry name" value="6-PHOSPHOGLUCONOLACTONASE"/>
    <property type="match status" value="1"/>
</dbReference>
<gene>
    <name evidence="2" type="ORF">SAMN04489834_0690</name>
</gene>
<proteinExistence type="inferred from homology"/>
<reference evidence="3" key="1">
    <citation type="submission" date="2016-10" db="EMBL/GenBank/DDBJ databases">
        <authorList>
            <person name="Varghese N."/>
            <person name="Submissions S."/>
        </authorList>
    </citation>
    <scope>NUCLEOTIDE SEQUENCE [LARGE SCALE GENOMIC DNA]</scope>
    <source>
        <strain evidence="3">DSM 21772</strain>
    </source>
</reference>
<dbReference type="InterPro" id="IPR011048">
    <property type="entry name" value="Haem_d1_sf"/>
</dbReference>
<dbReference type="InterPro" id="IPR050282">
    <property type="entry name" value="Cycloisomerase_2"/>
</dbReference>
<dbReference type="AlphaFoldDB" id="A0A1H1NQ05"/>
<dbReference type="EMBL" id="LT629742">
    <property type="protein sequence ID" value="SDS00890.1"/>
    <property type="molecule type" value="Genomic_DNA"/>
</dbReference>
<dbReference type="InterPro" id="IPR015943">
    <property type="entry name" value="WD40/YVTN_repeat-like_dom_sf"/>
</dbReference>
<evidence type="ECO:0000313" key="3">
    <source>
        <dbReference type="Proteomes" id="UP000181956"/>
    </source>
</evidence>
<dbReference type="RefSeq" id="WP_083362800.1">
    <property type="nucleotide sequence ID" value="NZ_LT629742.1"/>
</dbReference>
<keyword evidence="2" id="KW-0413">Isomerase</keyword>
<dbReference type="InterPro" id="IPR019405">
    <property type="entry name" value="Lactonase_7-beta_prop"/>
</dbReference>